<sequence>MANKMIEFLIESGAELTGSSVGAIIGGSVAGPGGAVAGIVGGKAVEMAFSKLGSEIQSRVLSKRENKKIGATATYALSKIKENIEKGKQLRDDDFFEEDFTGRSKADEIMEGVMFSAQREHEENKLKYYGNLVANIAFDKTVSREQANQLISIAQKLSYRQIKLLNLYAINQQIPKILLKNEDYSKNGISGYKLISILQDTLELYHIGIVGGSGSVILEMAYINPSEIKVQGMGALLYNLMELSAMPYTELEELISMLR</sequence>
<dbReference type="RefSeq" id="WP_153972813.1">
    <property type="nucleotide sequence ID" value="NZ_JACRWE010000012.1"/>
</dbReference>
<proteinExistence type="predicted"/>
<gene>
    <name evidence="1" type="ORF">H8923_15750</name>
</gene>
<dbReference type="Proteomes" id="UP000609849">
    <property type="component" value="Unassembled WGS sequence"/>
</dbReference>
<organism evidence="1 2">
    <name type="scientific">Romboutsia faecis</name>
    <dbReference type="NCBI Taxonomy" id="2764597"/>
    <lineage>
        <taxon>Bacteria</taxon>
        <taxon>Bacillati</taxon>
        <taxon>Bacillota</taxon>
        <taxon>Clostridia</taxon>
        <taxon>Peptostreptococcales</taxon>
        <taxon>Peptostreptococcaceae</taxon>
        <taxon>Romboutsia</taxon>
    </lineage>
</organism>
<dbReference type="EMBL" id="JACRWE010000012">
    <property type="protein sequence ID" value="MBC5998207.1"/>
    <property type="molecule type" value="Genomic_DNA"/>
</dbReference>
<reference evidence="1 2" key="1">
    <citation type="submission" date="2020-08" db="EMBL/GenBank/DDBJ databases">
        <authorList>
            <person name="Liu C."/>
            <person name="Sun Q."/>
        </authorList>
    </citation>
    <scope>NUCLEOTIDE SEQUENCE [LARGE SCALE GENOMIC DNA]</scope>
    <source>
        <strain evidence="1 2">NSJ-18</strain>
    </source>
</reference>
<keyword evidence="2" id="KW-1185">Reference proteome</keyword>
<accession>A0ABR7JTH1</accession>
<protein>
    <submittedName>
        <fullName evidence="1">Uncharacterized protein</fullName>
    </submittedName>
</protein>
<evidence type="ECO:0000313" key="2">
    <source>
        <dbReference type="Proteomes" id="UP000609849"/>
    </source>
</evidence>
<name>A0ABR7JTH1_9FIRM</name>
<comment type="caution">
    <text evidence="1">The sequence shown here is derived from an EMBL/GenBank/DDBJ whole genome shotgun (WGS) entry which is preliminary data.</text>
</comment>
<evidence type="ECO:0000313" key="1">
    <source>
        <dbReference type="EMBL" id="MBC5998207.1"/>
    </source>
</evidence>